<evidence type="ECO:0000256" key="1">
    <source>
        <dbReference type="ARBA" id="ARBA00038310"/>
    </source>
</evidence>
<name>A0A0F0KFA6_9MICO</name>
<dbReference type="InterPro" id="IPR052350">
    <property type="entry name" value="Metallo-dep_Lactonases"/>
</dbReference>
<dbReference type="AlphaFoldDB" id="A0A0F0KFA6"/>
<protein>
    <submittedName>
        <fullName evidence="3">Amidohydrolase</fullName>
    </submittedName>
</protein>
<dbReference type="Gene3D" id="3.20.20.140">
    <property type="entry name" value="Metal-dependent hydrolases"/>
    <property type="match status" value="1"/>
</dbReference>
<evidence type="ECO:0000259" key="2">
    <source>
        <dbReference type="Pfam" id="PF04909"/>
    </source>
</evidence>
<gene>
    <name evidence="3" type="ORF">RL72_03195</name>
</gene>
<dbReference type="Proteomes" id="UP000033448">
    <property type="component" value="Unassembled WGS sequence"/>
</dbReference>
<reference evidence="3 4" key="1">
    <citation type="submission" date="2015-02" db="EMBL/GenBank/DDBJ databases">
        <title>Draft genome sequences of ten Microbacterium spp. with emphasis on heavy metal contaminated environments.</title>
        <authorList>
            <person name="Corretto E."/>
        </authorList>
    </citation>
    <scope>NUCLEOTIDE SEQUENCE [LARGE SCALE GENOMIC DNA]</scope>
    <source>
        <strain evidence="3 4">DSM 23848</strain>
    </source>
</reference>
<dbReference type="EMBL" id="JYIT01000084">
    <property type="protein sequence ID" value="KJL19543.1"/>
    <property type="molecule type" value="Genomic_DNA"/>
</dbReference>
<proteinExistence type="inferred from homology"/>
<dbReference type="InterPro" id="IPR006680">
    <property type="entry name" value="Amidohydro-rel"/>
</dbReference>
<comment type="caution">
    <text evidence="3">The sequence shown here is derived from an EMBL/GenBank/DDBJ whole genome shotgun (WGS) entry which is preliminary data.</text>
</comment>
<dbReference type="GO" id="GO:0016787">
    <property type="term" value="F:hydrolase activity"/>
    <property type="evidence" value="ECO:0007669"/>
    <property type="project" value="UniProtKB-KW"/>
</dbReference>
<sequence>MRKDVTMRVLDSHLHLWDPSRLDYDWLEGPLANRFTADELAQAPAGTETAAVFVQAECVQAQFLDEVRWVSETAADTGVIGIVAGARLDRGEATIQHLDALAETALVVGVRHLLQGEPLATATTPAFLAGAEALAARGLRFDACVRAPQLPDVSALAAAVPDLAIVLDHLGKPAVGTPSRPQAPDAAWMRGIRELAAHPNVSVKLSGLPAESGGDWDGAQVNPFLDAAAEAFGPDRLLWGSDWPVSAVAAGAAGYRPERRELWARTVEDWAAHRDLDADDLFWGNAARFYGLT</sequence>
<keyword evidence="4" id="KW-1185">Reference proteome</keyword>
<comment type="similarity">
    <text evidence="1">Belongs to the metallo-dependent hydrolases superfamily.</text>
</comment>
<dbReference type="InterPro" id="IPR032466">
    <property type="entry name" value="Metal_Hydrolase"/>
</dbReference>
<keyword evidence="3" id="KW-0378">Hydrolase</keyword>
<dbReference type="PANTHER" id="PTHR43569">
    <property type="entry name" value="AMIDOHYDROLASE"/>
    <property type="match status" value="1"/>
</dbReference>
<dbReference type="SUPFAM" id="SSF51556">
    <property type="entry name" value="Metallo-dependent hydrolases"/>
    <property type="match status" value="1"/>
</dbReference>
<dbReference type="Pfam" id="PF04909">
    <property type="entry name" value="Amidohydro_2"/>
    <property type="match status" value="1"/>
</dbReference>
<feature type="domain" description="Amidohydrolase-related" evidence="2">
    <location>
        <begin position="11"/>
        <end position="292"/>
    </location>
</feature>
<accession>A0A0F0KFA6</accession>
<evidence type="ECO:0000313" key="3">
    <source>
        <dbReference type="EMBL" id="KJL19543.1"/>
    </source>
</evidence>
<evidence type="ECO:0000313" key="4">
    <source>
        <dbReference type="Proteomes" id="UP000033448"/>
    </source>
</evidence>
<dbReference type="PANTHER" id="PTHR43569:SF2">
    <property type="entry name" value="AMIDOHYDROLASE-RELATED DOMAIN-CONTAINING PROTEIN"/>
    <property type="match status" value="1"/>
</dbReference>
<organism evidence="3 4">
    <name type="scientific">Microbacterium azadirachtae</name>
    <dbReference type="NCBI Taxonomy" id="582680"/>
    <lineage>
        <taxon>Bacteria</taxon>
        <taxon>Bacillati</taxon>
        <taxon>Actinomycetota</taxon>
        <taxon>Actinomycetes</taxon>
        <taxon>Micrococcales</taxon>
        <taxon>Microbacteriaceae</taxon>
        <taxon>Microbacterium</taxon>
    </lineage>
</organism>
<dbReference type="PATRIC" id="fig|582680.7.peg.3256"/>